<feature type="region of interest" description="Disordered" evidence="1">
    <location>
        <begin position="1"/>
        <end position="26"/>
    </location>
</feature>
<evidence type="ECO:0000313" key="2">
    <source>
        <dbReference type="EMBL" id="KAK8150619.1"/>
    </source>
</evidence>
<feature type="compositionally biased region" description="Polar residues" evidence="1">
    <location>
        <begin position="1"/>
        <end position="10"/>
    </location>
</feature>
<evidence type="ECO:0000256" key="1">
    <source>
        <dbReference type="SAM" id="MobiDB-lite"/>
    </source>
</evidence>
<organism evidence="2 3">
    <name type="scientific">Beauveria asiatica</name>
    <dbReference type="NCBI Taxonomy" id="1069075"/>
    <lineage>
        <taxon>Eukaryota</taxon>
        <taxon>Fungi</taxon>
        <taxon>Dikarya</taxon>
        <taxon>Ascomycota</taxon>
        <taxon>Pezizomycotina</taxon>
        <taxon>Sordariomycetes</taxon>
        <taxon>Hypocreomycetidae</taxon>
        <taxon>Hypocreales</taxon>
        <taxon>Cordycipitaceae</taxon>
        <taxon>Beauveria</taxon>
    </lineage>
</organism>
<dbReference type="InterPro" id="IPR036388">
    <property type="entry name" value="WH-like_DNA-bd_sf"/>
</dbReference>
<dbReference type="AlphaFoldDB" id="A0AAW0S8Z2"/>
<sequence>MSNDTKAQYPSTMSTSSSASHCLPSKMRARRPRALKLTEDKRTEIYTYALQSPKLSYRAIADKFQISSSTVGRVIRRKKTPRPTTPVAEYVPICPDYLELQPAPGFGQQPTFAEAGHCICHLIPLDILEKFTAYGNTYVSNGAGGDGSEGAISLPENAQSMPSPTQ</sequence>
<feature type="compositionally biased region" description="Polar residues" evidence="1">
    <location>
        <begin position="156"/>
        <end position="166"/>
    </location>
</feature>
<name>A0AAW0S8Z2_9HYPO</name>
<feature type="region of interest" description="Disordered" evidence="1">
    <location>
        <begin position="146"/>
        <end position="166"/>
    </location>
</feature>
<comment type="caution">
    <text evidence="2">The sequence shown here is derived from an EMBL/GenBank/DDBJ whole genome shotgun (WGS) entry which is preliminary data.</text>
</comment>
<proteinExistence type="predicted"/>
<evidence type="ECO:0008006" key="4">
    <source>
        <dbReference type="Google" id="ProtNLM"/>
    </source>
</evidence>
<dbReference type="Proteomes" id="UP001397290">
    <property type="component" value="Unassembled WGS sequence"/>
</dbReference>
<keyword evidence="3" id="KW-1185">Reference proteome</keyword>
<dbReference type="Gene3D" id="1.10.10.10">
    <property type="entry name" value="Winged helix-like DNA-binding domain superfamily/Winged helix DNA-binding domain"/>
    <property type="match status" value="1"/>
</dbReference>
<accession>A0AAW0S8Z2</accession>
<gene>
    <name evidence="2" type="ORF">G3M48_000492</name>
</gene>
<evidence type="ECO:0000313" key="3">
    <source>
        <dbReference type="Proteomes" id="UP001397290"/>
    </source>
</evidence>
<dbReference type="EMBL" id="JAAHCF010000011">
    <property type="protein sequence ID" value="KAK8150619.1"/>
    <property type="molecule type" value="Genomic_DNA"/>
</dbReference>
<protein>
    <recommendedName>
        <fullName evidence="4">Transposase IS30-like HTH domain-containing protein</fullName>
    </recommendedName>
</protein>
<feature type="compositionally biased region" description="Low complexity" evidence="1">
    <location>
        <begin position="11"/>
        <end position="20"/>
    </location>
</feature>
<reference evidence="2 3" key="1">
    <citation type="submission" date="2020-02" db="EMBL/GenBank/DDBJ databases">
        <title>Comparative genomics of the hypocrealean fungal genus Beauvera.</title>
        <authorList>
            <person name="Showalter D.N."/>
            <person name="Bushley K.E."/>
            <person name="Rehner S.A."/>
        </authorList>
    </citation>
    <scope>NUCLEOTIDE SEQUENCE [LARGE SCALE GENOMIC DNA]</scope>
    <source>
        <strain evidence="2 3">ARSEF4384</strain>
    </source>
</reference>